<evidence type="ECO:0000259" key="2">
    <source>
        <dbReference type="Pfam" id="PF13439"/>
    </source>
</evidence>
<dbReference type="InterPro" id="IPR050194">
    <property type="entry name" value="Glycosyltransferase_grp1"/>
</dbReference>
<dbReference type="Proteomes" id="UP000178040">
    <property type="component" value="Unassembled WGS sequence"/>
</dbReference>
<evidence type="ECO:0000313" key="3">
    <source>
        <dbReference type="EMBL" id="OGK43305.1"/>
    </source>
</evidence>
<dbReference type="PANTHER" id="PTHR45947:SF3">
    <property type="entry name" value="SULFOQUINOVOSYL TRANSFERASE SQD2"/>
    <property type="match status" value="1"/>
</dbReference>
<dbReference type="GO" id="GO:0016757">
    <property type="term" value="F:glycosyltransferase activity"/>
    <property type="evidence" value="ECO:0007669"/>
    <property type="project" value="InterPro"/>
</dbReference>
<name>A0A1F7IIV9_9BACT</name>
<dbReference type="PANTHER" id="PTHR45947">
    <property type="entry name" value="SULFOQUINOVOSYL TRANSFERASE SQD2"/>
    <property type="match status" value="1"/>
</dbReference>
<feature type="domain" description="Glycosyl transferase family 1" evidence="1">
    <location>
        <begin position="185"/>
        <end position="357"/>
    </location>
</feature>
<dbReference type="SUPFAM" id="SSF53756">
    <property type="entry name" value="UDP-Glycosyltransferase/glycogen phosphorylase"/>
    <property type="match status" value="1"/>
</dbReference>
<evidence type="ECO:0000313" key="4">
    <source>
        <dbReference type="Proteomes" id="UP000178040"/>
    </source>
</evidence>
<protein>
    <recommendedName>
        <fullName evidence="5">Glycosyl transferase family 1 domain-containing protein</fullName>
    </recommendedName>
</protein>
<sequence length="381" mass="43829">MIKVCLVRGKYLNNFEGQNYLFNPKEIKLTAASTYFPIHRRYLFPVRKFLSPADFPWFSRGVKYLGNRLLGDAQALLGLEKVANQFDIFHSADPHYYYSYQLAKLRKKNLIKNLIVTSWETIPFNNESLERKKEIKYFTITWTDHFICYTEKAKSVLIKEGVRPDKISVVHLGVDLNKFYPAVKDKKSKSKKITLLFVGRLVKEKGIVDLYEAFKNLKSQISNLKSKTKILKLKIVGDGSLRDYLQNQIRLDNFINEITIEKQNYEDIPEVYQESDILVLPSKRSKSWEEQYAMVLVEAMASGLPIVAYDTGAISEVAGEAGILIPEGNIEKLATTIKQLIEVDSLRAKLGKMGRKRAEMMFDASKSAKKITEIYRRIVNS</sequence>
<dbReference type="Pfam" id="PF00534">
    <property type="entry name" value="Glycos_transf_1"/>
    <property type="match status" value="1"/>
</dbReference>
<comment type="caution">
    <text evidence="3">The sequence shown here is derived from an EMBL/GenBank/DDBJ whole genome shotgun (WGS) entry which is preliminary data.</text>
</comment>
<dbReference type="Gene3D" id="3.40.50.2000">
    <property type="entry name" value="Glycogen Phosphorylase B"/>
    <property type="match status" value="2"/>
</dbReference>
<feature type="domain" description="Glycosyltransferase subfamily 4-like N-terminal" evidence="2">
    <location>
        <begin position="69"/>
        <end position="177"/>
    </location>
</feature>
<evidence type="ECO:0008006" key="5">
    <source>
        <dbReference type="Google" id="ProtNLM"/>
    </source>
</evidence>
<dbReference type="EMBL" id="MGAI01000057">
    <property type="protein sequence ID" value="OGK43305.1"/>
    <property type="molecule type" value="Genomic_DNA"/>
</dbReference>
<dbReference type="AlphaFoldDB" id="A0A1F7IIV9"/>
<dbReference type="CDD" id="cd03801">
    <property type="entry name" value="GT4_PimA-like"/>
    <property type="match status" value="1"/>
</dbReference>
<proteinExistence type="predicted"/>
<dbReference type="InterPro" id="IPR001296">
    <property type="entry name" value="Glyco_trans_1"/>
</dbReference>
<accession>A0A1F7IIV9</accession>
<dbReference type="InterPro" id="IPR028098">
    <property type="entry name" value="Glyco_trans_4-like_N"/>
</dbReference>
<gene>
    <name evidence="3" type="ORF">A3B40_02325</name>
</gene>
<reference evidence="3 4" key="1">
    <citation type="journal article" date="2016" name="Nat. Commun.">
        <title>Thousands of microbial genomes shed light on interconnected biogeochemical processes in an aquifer system.</title>
        <authorList>
            <person name="Anantharaman K."/>
            <person name="Brown C.T."/>
            <person name="Hug L.A."/>
            <person name="Sharon I."/>
            <person name="Castelle C.J."/>
            <person name="Probst A.J."/>
            <person name="Thomas B.C."/>
            <person name="Singh A."/>
            <person name="Wilkins M.J."/>
            <person name="Karaoz U."/>
            <person name="Brodie E.L."/>
            <person name="Williams K.H."/>
            <person name="Hubbard S.S."/>
            <person name="Banfield J.F."/>
        </authorList>
    </citation>
    <scope>NUCLEOTIDE SEQUENCE [LARGE SCALE GENOMIC DNA]</scope>
</reference>
<evidence type="ECO:0000259" key="1">
    <source>
        <dbReference type="Pfam" id="PF00534"/>
    </source>
</evidence>
<organism evidence="3 4">
    <name type="scientific">Candidatus Roizmanbacteria bacterium RIFCSPLOWO2_01_FULL_37_16</name>
    <dbReference type="NCBI Taxonomy" id="1802058"/>
    <lineage>
        <taxon>Bacteria</taxon>
        <taxon>Candidatus Roizmaniibacteriota</taxon>
    </lineage>
</organism>
<dbReference type="Pfam" id="PF13439">
    <property type="entry name" value="Glyco_transf_4"/>
    <property type="match status" value="1"/>
</dbReference>